<dbReference type="Pfam" id="PF23982">
    <property type="entry name" value="XM1_gp53_minor_capsid"/>
    <property type="match status" value="1"/>
</dbReference>
<name>A0A261UDE0_9BORD</name>
<reference evidence="2" key="1">
    <citation type="submission" date="2017-05" db="EMBL/GenBank/DDBJ databases">
        <title>Complete and WGS of Bordetella genogroups.</title>
        <authorList>
            <person name="Spilker T."/>
            <person name="Lipuma J."/>
        </authorList>
    </citation>
    <scope>NUCLEOTIDE SEQUENCE [LARGE SCALE GENOMIC DNA]</scope>
    <source>
        <strain evidence="2">AU8856</strain>
    </source>
</reference>
<comment type="caution">
    <text evidence="1">The sequence shown here is derived from an EMBL/GenBank/DDBJ whole genome shotgun (WGS) entry which is preliminary data.</text>
</comment>
<dbReference type="RefSeq" id="WP_217906561.1">
    <property type="nucleotide sequence ID" value="NZ_NEVS01000004.1"/>
</dbReference>
<evidence type="ECO:0000313" key="1">
    <source>
        <dbReference type="EMBL" id="OZI59938.1"/>
    </source>
</evidence>
<dbReference type="AlphaFoldDB" id="A0A261UDE0"/>
<dbReference type="InterPro" id="IPR056914">
    <property type="entry name" value="Gp53-like"/>
</dbReference>
<evidence type="ECO:0000313" key="2">
    <source>
        <dbReference type="Proteomes" id="UP000215767"/>
    </source>
</evidence>
<sequence length="230" mass="23145">MGFQTQVYQQPNPAVAGDFASANPRATYLAGPGALVAGAAGVTVGRFAWEVDGVVNNFGIGQPAGFCHREQQGVITIWLAEASMLIPEGLMVTLHNLGDFWATVGNDVNKGQKVFVSVSDGSVKGGNPGDVIDDGAHFTAAIAGTTMTVSAVASGTLRVGQPVAGAGVTAGTIITALGTGTGGTGTYTVSASQTVSSESMTTTNSIETSWFIASDADSGQLVKITSTNLG</sequence>
<keyword evidence="2" id="KW-1185">Reference proteome</keyword>
<dbReference type="EMBL" id="NEVS01000004">
    <property type="protein sequence ID" value="OZI59938.1"/>
    <property type="molecule type" value="Genomic_DNA"/>
</dbReference>
<accession>A0A261UDE0</accession>
<proteinExistence type="predicted"/>
<dbReference type="Proteomes" id="UP000215767">
    <property type="component" value="Unassembled WGS sequence"/>
</dbReference>
<organism evidence="1 2">
    <name type="scientific">Bordetella genomosp. 11</name>
    <dbReference type="NCBI Taxonomy" id="1416808"/>
    <lineage>
        <taxon>Bacteria</taxon>
        <taxon>Pseudomonadati</taxon>
        <taxon>Pseudomonadota</taxon>
        <taxon>Betaproteobacteria</taxon>
        <taxon>Burkholderiales</taxon>
        <taxon>Alcaligenaceae</taxon>
        <taxon>Bordetella</taxon>
    </lineage>
</organism>
<protein>
    <submittedName>
        <fullName evidence="1">Uncharacterized protein</fullName>
    </submittedName>
</protein>
<gene>
    <name evidence="1" type="ORF">CAL28_10655</name>
</gene>